<sequence>MKNSGHYKMRKVKKRWVTVSVIPAMLFLSLGLATVKADAETSDSMPSSTVSREQTTDQRQEPSAAASETNKIALEGDSVSPKVGSEQTDPANEKISEQNKAGISEETQRKSSVSDQAAATNEPVSKDVISETAEVKAAQKAAAPKTDGVIVTKNEAEQTAASDQELNQAKVQEAIDSLTAASKGKTVSKDQNSQKVQTVSELQKVNGLTSTGISTLDAAALTYEFERARINGATDANILSEAQKGGKIIPSNLQYIADFYDNNTGTSGTAFKDTNINKVVIAYTGTNSDGNEWKDAVGADIMGIGLARGQHYQPAYDFYDKMALEYGAANIILTGHSLGGNVAQRVALKRNVPNTIVYNAAPLYIPIIASVGNAVYESIRNRFQLPPNKEEAKKTISEIENERKNFTGKVTRITTQKDSLNNIVRRLGGVYIGKEYVINNSGGHDLKFIASDPKQIDNIKNIITL</sequence>
<evidence type="ECO:0000256" key="3">
    <source>
        <dbReference type="SAM" id="SignalP"/>
    </source>
</evidence>
<organism evidence="4 5">
    <name type="scientific">Streptococcus macacae NCTC 11558</name>
    <dbReference type="NCBI Taxonomy" id="764298"/>
    <lineage>
        <taxon>Bacteria</taxon>
        <taxon>Bacillati</taxon>
        <taxon>Bacillota</taxon>
        <taxon>Bacilli</taxon>
        <taxon>Lactobacillales</taxon>
        <taxon>Streptococcaceae</taxon>
        <taxon>Streptococcus</taxon>
    </lineage>
</organism>
<gene>
    <name evidence="4" type="ORF">STRMA_0043</name>
</gene>
<evidence type="ECO:0000256" key="2">
    <source>
        <dbReference type="SAM" id="MobiDB-lite"/>
    </source>
</evidence>
<name>G5JXZ7_9STRE</name>
<comment type="caution">
    <text evidence="4">The sequence shown here is derived from an EMBL/GenBank/DDBJ whole genome shotgun (WGS) entry which is preliminary data.</text>
</comment>
<evidence type="ECO:0000256" key="1">
    <source>
        <dbReference type="ARBA" id="ARBA00022729"/>
    </source>
</evidence>
<dbReference type="STRING" id="764298.STRMA_0043"/>
<dbReference type="Pfam" id="PF19258">
    <property type="entry name" value="KxYKxGKxW_sig"/>
    <property type="match status" value="1"/>
</dbReference>
<dbReference type="Proteomes" id="UP000003573">
    <property type="component" value="Unassembled WGS sequence"/>
</dbReference>
<dbReference type="InterPro" id="IPR029058">
    <property type="entry name" value="AB_hydrolase_fold"/>
</dbReference>
<dbReference type="NCBIfam" id="TIGR03715">
    <property type="entry name" value="KxYKxGKxW"/>
    <property type="match status" value="1"/>
</dbReference>
<evidence type="ECO:0000313" key="5">
    <source>
        <dbReference type="Proteomes" id="UP000003573"/>
    </source>
</evidence>
<feature type="signal peptide" evidence="3">
    <location>
        <begin position="1"/>
        <end position="33"/>
    </location>
</feature>
<dbReference type="AlphaFoldDB" id="G5JXZ7"/>
<dbReference type="EMBL" id="AEUW02000001">
    <property type="protein sequence ID" value="EHJ52144.1"/>
    <property type="molecule type" value="Genomic_DNA"/>
</dbReference>
<dbReference type="RefSeq" id="WP_003079873.1">
    <property type="nucleotide sequence ID" value="NZ_AEUW02000001.1"/>
</dbReference>
<dbReference type="eggNOG" id="COG5153">
    <property type="taxonomic scope" value="Bacteria"/>
</dbReference>
<dbReference type="Pfam" id="PF26363">
    <property type="entry name" value="Phospholipase-like"/>
    <property type="match status" value="1"/>
</dbReference>
<feature type="compositionally biased region" description="Polar residues" evidence="2">
    <location>
        <begin position="42"/>
        <end position="53"/>
    </location>
</feature>
<feature type="compositionally biased region" description="Polar residues" evidence="2">
    <location>
        <begin position="110"/>
        <end position="123"/>
    </location>
</feature>
<reference evidence="4 5" key="1">
    <citation type="journal article" date="2014" name="Int. J. Syst. Evol. Microbiol.">
        <title>Phylogenomics and the dynamic genome evolution of the genus Streptococcus.</title>
        <authorList>
            <consortium name="The Broad Institute Genome Sequencing Platform"/>
            <person name="Richards V.P."/>
            <person name="Palmer S.R."/>
            <person name="Pavinski Bitar P.D."/>
            <person name="Qin X."/>
            <person name="Weinstock G.M."/>
            <person name="Highlander S.K."/>
            <person name="Town C.D."/>
            <person name="Burne R.A."/>
            <person name="Stanhope M.J."/>
        </authorList>
    </citation>
    <scope>NUCLEOTIDE SEQUENCE [LARGE SCALE GENOMIC DNA]</scope>
    <source>
        <strain evidence="4 5">NCTC 11558</strain>
    </source>
</reference>
<dbReference type="InterPro" id="IPR022263">
    <property type="entry name" value="KxYKxGKxW"/>
</dbReference>
<feature type="region of interest" description="Disordered" evidence="2">
    <location>
        <begin position="39"/>
        <end position="126"/>
    </location>
</feature>
<proteinExistence type="predicted"/>
<protein>
    <submittedName>
        <fullName evidence="4">KxYKxGKxW signal domain protein</fullName>
    </submittedName>
</protein>
<feature type="chain" id="PRO_5038761268" evidence="3">
    <location>
        <begin position="34"/>
        <end position="465"/>
    </location>
</feature>
<dbReference type="SUPFAM" id="SSF53474">
    <property type="entry name" value="alpha/beta-Hydrolases"/>
    <property type="match status" value="1"/>
</dbReference>
<dbReference type="Gene3D" id="3.40.50.1820">
    <property type="entry name" value="alpha/beta hydrolase"/>
    <property type="match status" value="1"/>
</dbReference>
<keyword evidence="1 3" id="KW-0732">Signal</keyword>
<keyword evidence="5" id="KW-1185">Reference proteome</keyword>
<accession>G5JXZ7</accession>
<evidence type="ECO:0000313" key="4">
    <source>
        <dbReference type="EMBL" id="EHJ52144.1"/>
    </source>
</evidence>